<organism evidence="2 3">
    <name type="scientific">Ophiophagus hannah</name>
    <name type="common">King cobra</name>
    <name type="synonym">Naja hannah</name>
    <dbReference type="NCBI Taxonomy" id="8665"/>
    <lineage>
        <taxon>Eukaryota</taxon>
        <taxon>Metazoa</taxon>
        <taxon>Chordata</taxon>
        <taxon>Craniata</taxon>
        <taxon>Vertebrata</taxon>
        <taxon>Euteleostomi</taxon>
        <taxon>Lepidosauria</taxon>
        <taxon>Squamata</taxon>
        <taxon>Bifurcata</taxon>
        <taxon>Unidentata</taxon>
        <taxon>Episquamata</taxon>
        <taxon>Toxicofera</taxon>
        <taxon>Serpentes</taxon>
        <taxon>Colubroidea</taxon>
        <taxon>Elapidae</taxon>
        <taxon>Elapinae</taxon>
        <taxon>Ophiophagus</taxon>
    </lineage>
</organism>
<sequence>RSRSRSPPTKVSDSRSAHVRAPREGHSQKEEGRSRATRRKIPWRPVTRSPRRAVVDGSPRNRSEIEQPEKGGESREDGTGKKTNHASRCDVTVRPMEYCSDVIVCVVGVGNGGCWGMEDKEGSSPKQVEVHSLLAGAFWELNDTPLGKPGKLVNAQDVVQAGNDSPQMALLQGDQTLLPILHWLTRNTMKQL</sequence>
<feature type="compositionally biased region" description="Polar residues" evidence="1">
    <location>
        <begin position="1"/>
        <end position="11"/>
    </location>
</feature>
<dbReference type="EMBL" id="AZIM01004443">
    <property type="protein sequence ID" value="ETE60724.1"/>
    <property type="molecule type" value="Genomic_DNA"/>
</dbReference>
<name>V8NEM2_OPHHA</name>
<reference evidence="2 3" key="1">
    <citation type="journal article" date="2013" name="Proc. Natl. Acad. Sci. U.S.A.">
        <title>The king cobra genome reveals dynamic gene evolution and adaptation in the snake venom system.</title>
        <authorList>
            <person name="Vonk F.J."/>
            <person name="Casewell N.R."/>
            <person name="Henkel C.V."/>
            <person name="Heimberg A.M."/>
            <person name="Jansen H.J."/>
            <person name="McCleary R.J."/>
            <person name="Kerkkamp H.M."/>
            <person name="Vos R.A."/>
            <person name="Guerreiro I."/>
            <person name="Calvete J.J."/>
            <person name="Wuster W."/>
            <person name="Woods A.E."/>
            <person name="Logan J.M."/>
            <person name="Harrison R.A."/>
            <person name="Castoe T.A."/>
            <person name="de Koning A.P."/>
            <person name="Pollock D.D."/>
            <person name="Yandell M."/>
            <person name="Calderon D."/>
            <person name="Renjifo C."/>
            <person name="Currier R.B."/>
            <person name="Salgado D."/>
            <person name="Pla D."/>
            <person name="Sanz L."/>
            <person name="Hyder A.S."/>
            <person name="Ribeiro J.M."/>
            <person name="Arntzen J.W."/>
            <person name="van den Thillart G.E."/>
            <person name="Boetzer M."/>
            <person name="Pirovano W."/>
            <person name="Dirks R.P."/>
            <person name="Spaink H.P."/>
            <person name="Duboule D."/>
            <person name="McGlinn E."/>
            <person name="Kini R.M."/>
            <person name="Richardson M.K."/>
        </authorList>
    </citation>
    <scope>NUCLEOTIDE SEQUENCE</scope>
    <source>
        <tissue evidence="2">Blood</tissue>
    </source>
</reference>
<evidence type="ECO:0000313" key="2">
    <source>
        <dbReference type="EMBL" id="ETE60724.1"/>
    </source>
</evidence>
<evidence type="ECO:0000256" key="1">
    <source>
        <dbReference type="SAM" id="MobiDB-lite"/>
    </source>
</evidence>
<dbReference type="AlphaFoldDB" id="V8NEM2"/>
<accession>V8NEM2</accession>
<feature type="region of interest" description="Disordered" evidence="1">
    <location>
        <begin position="1"/>
        <end position="85"/>
    </location>
</feature>
<keyword evidence="3" id="KW-1185">Reference proteome</keyword>
<gene>
    <name evidence="2" type="primary">SRSF4</name>
    <name evidence="2" type="ORF">L345_13533</name>
</gene>
<proteinExistence type="predicted"/>
<protein>
    <submittedName>
        <fullName evidence="2">Serine/arginine-rich splicing factor 4</fullName>
    </submittedName>
</protein>
<feature type="non-terminal residue" evidence="2">
    <location>
        <position position="1"/>
    </location>
</feature>
<feature type="compositionally biased region" description="Basic and acidic residues" evidence="1">
    <location>
        <begin position="59"/>
        <end position="80"/>
    </location>
</feature>
<comment type="caution">
    <text evidence="2">The sequence shown here is derived from an EMBL/GenBank/DDBJ whole genome shotgun (WGS) entry which is preliminary data.</text>
</comment>
<feature type="compositionally biased region" description="Basic and acidic residues" evidence="1">
    <location>
        <begin position="12"/>
        <end position="34"/>
    </location>
</feature>
<evidence type="ECO:0000313" key="3">
    <source>
        <dbReference type="Proteomes" id="UP000018936"/>
    </source>
</evidence>
<dbReference type="Proteomes" id="UP000018936">
    <property type="component" value="Unassembled WGS sequence"/>
</dbReference>